<dbReference type="AlphaFoldDB" id="A0A0A9ASF4"/>
<evidence type="ECO:0000313" key="1">
    <source>
        <dbReference type="EMBL" id="JAD51855.1"/>
    </source>
</evidence>
<reference evidence="1" key="2">
    <citation type="journal article" date="2015" name="Data Brief">
        <title>Shoot transcriptome of the giant reed, Arundo donax.</title>
        <authorList>
            <person name="Barrero R.A."/>
            <person name="Guerrero F.D."/>
            <person name="Moolhuijzen P."/>
            <person name="Goolsby J.A."/>
            <person name="Tidwell J."/>
            <person name="Bellgard S.E."/>
            <person name="Bellgard M.I."/>
        </authorList>
    </citation>
    <scope>NUCLEOTIDE SEQUENCE</scope>
    <source>
        <tissue evidence="1">Shoot tissue taken approximately 20 cm above the soil surface</tissue>
    </source>
</reference>
<dbReference type="EMBL" id="GBRH01246040">
    <property type="protein sequence ID" value="JAD51855.1"/>
    <property type="molecule type" value="Transcribed_RNA"/>
</dbReference>
<name>A0A0A9ASF4_ARUDO</name>
<reference evidence="1" key="1">
    <citation type="submission" date="2014-09" db="EMBL/GenBank/DDBJ databases">
        <authorList>
            <person name="Magalhaes I.L.F."/>
            <person name="Oliveira U."/>
            <person name="Santos F.R."/>
            <person name="Vidigal T.H.D.A."/>
            <person name="Brescovit A.D."/>
            <person name="Santos A.J."/>
        </authorList>
    </citation>
    <scope>NUCLEOTIDE SEQUENCE</scope>
    <source>
        <tissue evidence="1">Shoot tissue taken approximately 20 cm above the soil surface</tissue>
    </source>
</reference>
<sequence>MKNNLMKENLMLVEYLISGSYCGVESFVECMPNRLESEKGYHMVIHRASCTRCNLVICSFRSTWEYLFLLSHSV</sequence>
<proteinExistence type="predicted"/>
<protein>
    <submittedName>
        <fullName evidence="1">Uncharacterized protein</fullName>
    </submittedName>
</protein>
<organism evidence="1">
    <name type="scientific">Arundo donax</name>
    <name type="common">Giant reed</name>
    <name type="synonym">Donax arundinaceus</name>
    <dbReference type="NCBI Taxonomy" id="35708"/>
    <lineage>
        <taxon>Eukaryota</taxon>
        <taxon>Viridiplantae</taxon>
        <taxon>Streptophyta</taxon>
        <taxon>Embryophyta</taxon>
        <taxon>Tracheophyta</taxon>
        <taxon>Spermatophyta</taxon>
        <taxon>Magnoliopsida</taxon>
        <taxon>Liliopsida</taxon>
        <taxon>Poales</taxon>
        <taxon>Poaceae</taxon>
        <taxon>PACMAD clade</taxon>
        <taxon>Arundinoideae</taxon>
        <taxon>Arundineae</taxon>
        <taxon>Arundo</taxon>
    </lineage>
</organism>
<accession>A0A0A9ASF4</accession>